<accession>A0A225WK32</accession>
<evidence type="ECO:0000313" key="1">
    <source>
        <dbReference type="EMBL" id="OWZ18063.1"/>
    </source>
</evidence>
<dbReference type="EMBL" id="NBNE01000647">
    <property type="protein sequence ID" value="OWZ18063.1"/>
    <property type="molecule type" value="Genomic_DNA"/>
</dbReference>
<proteinExistence type="predicted"/>
<reference evidence="2" key="1">
    <citation type="submission" date="2017-03" db="EMBL/GenBank/DDBJ databases">
        <title>Phytopthora megakarya and P. palmivora, two closely related causual agents of cacao black pod achieved similar genome size and gene model numbers by different mechanisms.</title>
        <authorList>
            <person name="Ali S."/>
            <person name="Shao J."/>
            <person name="Larry D.J."/>
            <person name="Kronmiller B."/>
            <person name="Shen D."/>
            <person name="Strem M.D."/>
            <person name="Melnick R.L."/>
            <person name="Guiltinan M.J."/>
            <person name="Tyler B.M."/>
            <person name="Meinhardt L.W."/>
            <person name="Bailey B.A."/>
        </authorList>
    </citation>
    <scope>NUCLEOTIDE SEQUENCE [LARGE SCALE GENOMIC DNA]</scope>
    <source>
        <strain evidence="2">zdho120</strain>
    </source>
</reference>
<dbReference type="Proteomes" id="UP000198211">
    <property type="component" value="Unassembled WGS sequence"/>
</dbReference>
<organism evidence="1 2">
    <name type="scientific">Phytophthora megakarya</name>
    <dbReference type="NCBI Taxonomy" id="4795"/>
    <lineage>
        <taxon>Eukaryota</taxon>
        <taxon>Sar</taxon>
        <taxon>Stramenopiles</taxon>
        <taxon>Oomycota</taxon>
        <taxon>Peronosporomycetes</taxon>
        <taxon>Peronosporales</taxon>
        <taxon>Peronosporaceae</taxon>
        <taxon>Phytophthora</taxon>
    </lineage>
</organism>
<name>A0A225WK32_9STRA</name>
<gene>
    <name evidence="1" type="ORF">PHMEG_0007906</name>
</gene>
<keyword evidence="2" id="KW-1185">Reference proteome</keyword>
<sequence>MECFIELLTRGNMNEDYVASIARKTIARGDPLAIATAVGYMSQIVYLLRERYPSYLSDSKRMAKIRDKPGCTINDLCVLLQEIAIKGAAPPVERERGRPNVAKYINDIIIVVTERQTKVSVPLPPELTAGLVGHSLRRGSAACVNVSPQLSIQWISTRGSNVDSMVLEAVLAALFIHLEEVSAAVTHEQATSDFTSHYLYRFHEAMDNTDAALGLRLSLENCVGWGRQLRSAWETANYVQLGERCGGDTSVLAATVTQLIFSIATMQRALHNAVVVEMHSLAGCGYNWYTLKQWNTASQKKQQFGRADLKACVNIMMVAGS</sequence>
<protein>
    <submittedName>
        <fullName evidence="1">Uncharacterized protein</fullName>
    </submittedName>
</protein>
<dbReference type="AlphaFoldDB" id="A0A225WK32"/>
<comment type="caution">
    <text evidence="1">The sequence shown here is derived from an EMBL/GenBank/DDBJ whole genome shotgun (WGS) entry which is preliminary data.</text>
</comment>
<evidence type="ECO:0000313" key="2">
    <source>
        <dbReference type="Proteomes" id="UP000198211"/>
    </source>
</evidence>